<proteinExistence type="predicted"/>
<comment type="caution">
    <text evidence="1">The sequence shown here is derived from an EMBL/GenBank/DDBJ whole genome shotgun (WGS) entry which is preliminary data.</text>
</comment>
<sequence>MSEPAIVASGNDRQPLGQKSGFPCCELAFYASAAQKQNGDVTLCAPRHPEISSELGGRIACPGRFTP</sequence>
<reference evidence="1 2" key="1">
    <citation type="submission" date="2022-03" db="EMBL/GenBank/DDBJ databases">
        <authorList>
            <person name="Brunel B."/>
        </authorList>
    </citation>
    <scope>NUCLEOTIDE SEQUENCE [LARGE SCALE GENOMIC DNA]</scope>
    <source>
        <strain evidence="1">STM5069sample</strain>
    </source>
</reference>
<dbReference type="Proteomes" id="UP001153050">
    <property type="component" value="Unassembled WGS sequence"/>
</dbReference>
<organism evidence="1 2">
    <name type="scientific">Mesorhizobium escarrei</name>
    <dbReference type="NCBI Taxonomy" id="666018"/>
    <lineage>
        <taxon>Bacteria</taxon>
        <taxon>Pseudomonadati</taxon>
        <taxon>Pseudomonadota</taxon>
        <taxon>Alphaproteobacteria</taxon>
        <taxon>Hyphomicrobiales</taxon>
        <taxon>Phyllobacteriaceae</taxon>
        <taxon>Mesorhizobium</taxon>
    </lineage>
</organism>
<evidence type="ECO:0000313" key="2">
    <source>
        <dbReference type="Proteomes" id="UP001153050"/>
    </source>
</evidence>
<evidence type="ECO:0000313" key="1">
    <source>
        <dbReference type="EMBL" id="CAH2401067.1"/>
    </source>
</evidence>
<keyword evidence="2" id="KW-1185">Reference proteome</keyword>
<accession>A0ABM9DWG2</accession>
<dbReference type="EMBL" id="CAKXZT010000121">
    <property type="protein sequence ID" value="CAH2401067.1"/>
    <property type="molecule type" value="Genomic_DNA"/>
</dbReference>
<name>A0ABM9DWG2_9HYPH</name>
<protein>
    <submittedName>
        <fullName evidence="1">Uncharacterized protein</fullName>
    </submittedName>
</protein>
<gene>
    <name evidence="1" type="ORF">MES5069_270238</name>
</gene>